<comment type="caution">
    <text evidence="5">The sequence shown here is derived from an EMBL/GenBank/DDBJ whole genome shotgun (WGS) entry which is preliminary data.</text>
</comment>
<dbReference type="InterPro" id="IPR036589">
    <property type="entry name" value="HCY_dom_sf"/>
</dbReference>
<feature type="binding site" evidence="3">
    <location>
        <position position="287"/>
    </location>
    <ligand>
        <name>Zn(2+)</name>
        <dbReference type="ChEBI" id="CHEBI:29105"/>
    </ligand>
</feature>
<dbReference type="PANTHER" id="PTHR11103:SF18">
    <property type="entry name" value="SLR1189 PROTEIN"/>
    <property type="match status" value="1"/>
</dbReference>
<keyword evidence="2 3" id="KW-0808">Transferase</keyword>
<evidence type="ECO:0000313" key="6">
    <source>
        <dbReference type="Proteomes" id="UP000557872"/>
    </source>
</evidence>
<dbReference type="PANTHER" id="PTHR11103">
    <property type="entry name" value="SLR1189 PROTEIN"/>
    <property type="match status" value="1"/>
</dbReference>
<sequence>MIAELLKQTPRILAECAVAERLRRLPDVELHPTLFNTPLIYGPENARDAMTAIYREYLEVARNANLPLILTAPTWRLDASRVAQAQVPRTINRDAVTYIENIRSSAPPTQTPVIIGALVGPQNDCYQPSQSPDAAAAERFHTPQIQELASTRIDLLLAQTLPSTTEALGMARALSESGKDYLLSFCIGADGNVLDGTPLPVAMASIDQSLKSPPVGYFVNCTHPRFLLDAYQPGELDRLIGIQANGSSKDVTQLDHSSQTQADPVSDWAQAMLDLHRLHQVQILGGCCGTTSEHLISLAQ</sequence>
<dbReference type="SUPFAM" id="SSF82282">
    <property type="entry name" value="Homocysteine S-methyltransferase"/>
    <property type="match status" value="1"/>
</dbReference>
<feature type="domain" description="Hcy-binding" evidence="4">
    <location>
        <begin position="1"/>
        <end position="300"/>
    </location>
</feature>
<dbReference type="Gene3D" id="3.20.20.330">
    <property type="entry name" value="Homocysteine-binding-like domain"/>
    <property type="match status" value="1"/>
</dbReference>
<dbReference type="Pfam" id="PF02574">
    <property type="entry name" value="S-methyl_trans"/>
    <property type="match status" value="1"/>
</dbReference>
<evidence type="ECO:0000259" key="4">
    <source>
        <dbReference type="PROSITE" id="PS50970"/>
    </source>
</evidence>
<name>A0A851GH62_9BACT</name>
<dbReference type="GO" id="GO:0032259">
    <property type="term" value="P:methylation"/>
    <property type="evidence" value="ECO:0007669"/>
    <property type="project" value="UniProtKB-KW"/>
</dbReference>
<protein>
    <submittedName>
        <fullName evidence="5">Homocysteine S-methyltransferase family protein</fullName>
    </submittedName>
</protein>
<gene>
    <name evidence="5" type="ORF">HW115_03115</name>
</gene>
<feature type="binding site" evidence="3">
    <location>
        <position position="288"/>
    </location>
    <ligand>
        <name>Zn(2+)</name>
        <dbReference type="ChEBI" id="CHEBI:29105"/>
    </ligand>
</feature>
<dbReference type="GO" id="GO:0046872">
    <property type="term" value="F:metal ion binding"/>
    <property type="evidence" value="ECO:0007669"/>
    <property type="project" value="UniProtKB-KW"/>
</dbReference>
<evidence type="ECO:0000256" key="3">
    <source>
        <dbReference type="PROSITE-ProRule" id="PRU00333"/>
    </source>
</evidence>
<proteinExistence type="predicted"/>
<keyword evidence="6" id="KW-1185">Reference proteome</keyword>
<organism evidence="5 6">
    <name type="scientific">Oceaniferula marina</name>
    <dbReference type="NCBI Taxonomy" id="2748318"/>
    <lineage>
        <taxon>Bacteria</taxon>
        <taxon>Pseudomonadati</taxon>
        <taxon>Verrucomicrobiota</taxon>
        <taxon>Verrucomicrobiia</taxon>
        <taxon>Verrucomicrobiales</taxon>
        <taxon>Verrucomicrobiaceae</taxon>
        <taxon>Oceaniferula</taxon>
    </lineage>
</organism>
<dbReference type="Proteomes" id="UP000557872">
    <property type="component" value="Unassembled WGS sequence"/>
</dbReference>
<evidence type="ECO:0000313" key="5">
    <source>
        <dbReference type="EMBL" id="NWK54585.1"/>
    </source>
</evidence>
<evidence type="ECO:0000256" key="2">
    <source>
        <dbReference type="ARBA" id="ARBA00022679"/>
    </source>
</evidence>
<reference evidence="5 6" key="1">
    <citation type="submission" date="2020-07" db="EMBL/GenBank/DDBJ databases">
        <title>Roseicoccus Jingziensis gen. nov., sp. nov., isolated from coastal seawater.</title>
        <authorList>
            <person name="Feng X."/>
        </authorList>
    </citation>
    <scope>NUCLEOTIDE SEQUENCE [LARGE SCALE GENOMIC DNA]</scope>
    <source>
        <strain evidence="5 6">N1E253</strain>
    </source>
</reference>
<evidence type="ECO:0000256" key="1">
    <source>
        <dbReference type="ARBA" id="ARBA00022603"/>
    </source>
</evidence>
<keyword evidence="3" id="KW-0479">Metal-binding</keyword>
<dbReference type="RefSeq" id="WP_178931102.1">
    <property type="nucleotide sequence ID" value="NZ_JACBAZ010000001.1"/>
</dbReference>
<accession>A0A851GH62</accession>
<keyword evidence="1 3" id="KW-0489">Methyltransferase</keyword>
<comment type="cofactor">
    <cofactor evidence="3">
        <name>Zn(2+)</name>
        <dbReference type="ChEBI" id="CHEBI:29105"/>
    </cofactor>
</comment>
<dbReference type="InterPro" id="IPR003726">
    <property type="entry name" value="HCY_dom"/>
</dbReference>
<dbReference type="EMBL" id="JACBAZ010000001">
    <property type="protein sequence ID" value="NWK54585.1"/>
    <property type="molecule type" value="Genomic_DNA"/>
</dbReference>
<feature type="binding site" evidence="3">
    <location>
        <position position="221"/>
    </location>
    <ligand>
        <name>Zn(2+)</name>
        <dbReference type="ChEBI" id="CHEBI:29105"/>
    </ligand>
</feature>
<dbReference type="GO" id="GO:0008168">
    <property type="term" value="F:methyltransferase activity"/>
    <property type="evidence" value="ECO:0007669"/>
    <property type="project" value="UniProtKB-UniRule"/>
</dbReference>
<keyword evidence="3" id="KW-0862">Zinc</keyword>
<dbReference type="AlphaFoldDB" id="A0A851GH62"/>
<dbReference type="PROSITE" id="PS50970">
    <property type="entry name" value="HCY"/>
    <property type="match status" value="1"/>
</dbReference>